<dbReference type="PANTHER" id="PTHR13293">
    <property type="entry name" value="AKIRIN-RELATED"/>
    <property type="match status" value="1"/>
</dbReference>
<dbReference type="GO" id="GO:0003712">
    <property type="term" value="F:transcription coregulator activity"/>
    <property type="evidence" value="ECO:0007669"/>
    <property type="project" value="TreeGrafter"/>
</dbReference>
<dbReference type="WBParaSite" id="Pan_g3653.t1">
    <property type="protein sequence ID" value="Pan_g3653.t1"/>
    <property type="gene ID" value="Pan_g3653"/>
</dbReference>
<evidence type="ECO:0000256" key="1">
    <source>
        <dbReference type="ARBA" id="ARBA00004123"/>
    </source>
</evidence>
<organism evidence="5 6">
    <name type="scientific">Panagrellus redivivus</name>
    <name type="common">Microworm</name>
    <dbReference type="NCBI Taxonomy" id="6233"/>
    <lineage>
        <taxon>Eukaryota</taxon>
        <taxon>Metazoa</taxon>
        <taxon>Ecdysozoa</taxon>
        <taxon>Nematoda</taxon>
        <taxon>Chromadorea</taxon>
        <taxon>Rhabditida</taxon>
        <taxon>Tylenchina</taxon>
        <taxon>Panagrolaimomorpha</taxon>
        <taxon>Panagrolaimoidea</taxon>
        <taxon>Panagrolaimidae</taxon>
        <taxon>Panagrellus</taxon>
    </lineage>
</organism>
<dbReference type="GO" id="GO:0045944">
    <property type="term" value="P:positive regulation of transcription by RNA polymerase II"/>
    <property type="evidence" value="ECO:0007669"/>
    <property type="project" value="TreeGrafter"/>
</dbReference>
<dbReference type="Proteomes" id="UP000492821">
    <property type="component" value="Unassembled WGS sequence"/>
</dbReference>
<feature type="region of interest" description="Disordered" evidence="4">
    <location>
        <begin position="182"/>
        <end position="210"/>
    </location>
</feature>
<reference evidence="6" key="2">
    <citation type="submission" date="2020-10" db="UniProtKB">
        <authorList>
            <consortium name="WormBaseParasite"/>
        </authorList>
    </citation>
    <scope>IDENTIFICATION</scope>
</reference>
<dbReference type="AlphaFoldDB" id="A0A7E4VXQ2"/>
<keyword evidence="5" id="KW-1185">Reference proteome</keyword>
<name>A0A7E4VXQ2_PANRE</name>
<dbReference type="GO" id="GO:0005634">
    <property type="term" value="C:nucleus"/>
    <property type="evidence" value="ECO:0007669"/>
    <property type="project" value="UniProtKB-SubCell"/>
</dbReference>
<keyword evidence="3" id="KW-0539">Nucleus</keyword>
<dbReference type="GO" id="GO:0000785">
    <property type="term" value="C:chromatin"/>
    <property type="evidence" value="ECO:0007669"/>
    <property type="project" value="TreeGrafter"/>
</dbReference>
<evidence type="ECO:0000256" key="4">
    <source>
        <dbReference type="SAM" id="MobiDB-lite"/>
    </source>
</evidence>
<comment type="similarity">
    <text evidence="2">Belongs to the akirin family.</text>
</comment>
<evidence type="ECO:0000313" key="6">
    <source>
        <dbReference type="WBParaSite" id="Pan_g3653.t1"/>
    </source>
</evidence>
<protein>
    <submittedName>
        <fullName evidence="6">Akirin</fullName>
    </submittedName>
</protein>
<reference evidence="5" key="1">
    <citation type="journal article" date="2013" name="Genetics">
        <title>The draft genome and transcriptome of Panagrellus redivivus are shaped by the harsh demands of a free-living lifestyle.</title>
        <authorList>
            <person name="Srinivasan J."/>
            <person name="Dillman A.R."/>
            <person name="Macchietto M.G."/>
            <person name="Heikkinen L."/>
            <person name="Lakso M."/>
            <person name="Fracchia K.M."/>
            <person name="Antoshechkin I."/>
            <person name="Mortazavi A."/>
            <person name="Wong G."/>
            <person name="Sternberg P.W."/>
        </authorList>
    </citation>
    <scope>NUCLEOTIDE SEQUENCE [LARGE SCALE GENOMIC DNA]</scope>
    <source>
        <strain evidence="5">MT8872</strain>
    </source>
</reference>
<feature type="compositionally biased region" description="Low complexity" evidence="4">
    <location>
        <begin position="198"/>
        <end position="209"/>
    </location>
</feature>
<proteinExistence type="inferred from homology"/>
<accession>A0A7E4VXQ2</accession>
<evidence type="ECO:0000313" key="5">
    <source>
        <dbReference type="Proteomes" id="UP000492821"/>
    </source>
</evidence>
<evidence type="ECO:0000256" key="2">
    <source>
        <dbReference type="ARBA" id="ARBA00005625"/>
    </source>
</evidence>
<dbReference type="PANTHER" id="PTHR13293:SF6">
    <property type="entry name" value="AKIRIN-RELATED"/>
    <property type="match status" value="1"/>
</dbReference>
<dbReference type="InterPro" id="IPR024132">
    <property type="entry name" value="Akirin"/>
</dbReference>
<comment type="subcellular location">
    <subcellularLocation>
        <location evidence="1">Nucleus</location>
    </subcellularLocation>
</comment>
<dbReference type="GO" id="GO:0045089">
    <property type="term" value="P:positive regulation of innate immune response"/>
    <property type="evidence" value="ECO:0007669"/>
    <property type="project" value="TreeGrafter"/>
</dbReference>
<evidence type="ECO:0000256" key="3">
    <source>
        <dbReference type="ARBA" id="ARBA00023242"/>
    </source>
</evidence>
<sequence length="283" mass="32093">MFPPVRSVSQYRHFHPIAVARRQTNDIDDDRVLRYCRVHPHFFLLSQYISPCFSPFRFRPWSESMTCGLAVKRPHDYEAYLGSEGVDAKRARPTNAHCSPFRPQLGTLAASLPHSNTLNMLRNDRENDQSPFASVSGKYQLSSSQLDSYLNAEIKYLKRRKLIPKRPSANMSCAMAAAAAGGSSGYRRTPGSPNSMHSGSDSEGETSSSKDNNAMQLLYSAPSFSLNQVKLICERLLKQQEVQLRHEYETALNKKLEEQYDQYCQFATEQAQRPTNSDMSYCN</sequence>